<dbReference type="Pfam" id="PF05762">
    <property type="entry name" value="VWA_CoxE"/>
    <property type="match status" value="1"/>
</dbReference>
<evidence type="ECO:0000259" key="2">
    <source>
        <dbReference type="SMART" id="SM00327"/>
    </source>
</evidence>
<dbReference type="InterPro" id="IPR008912">
    <property type="entry name" value="Uncharacterised_CoxE"/>
</dbReference>
<sequence length="383" mass="43815">MAVNHYSNFDTIDQAVVGFCKLCRESGLHVGLNHGHEALEAAHNGFIADTDTLYYSLKALFCSKQEDYPIFDRCFKIFWRKGKHEYAHKVTNKSQSNVVKKTNASLVMAGFNPNGSDKKKEDEEDAKSVSGASKIDTIKQTDFRLISSVDAPILDEIISQLMRQLNHRLKRKMEARKKGKIDMRRTIRENMSNGDVLLRLARRNRKEEKFRIILLMDVSGSMDKYSFFLLRFIWSLKSRLKHIEAFVFSTRLVRITDYLHEHELEETLWEMSQHANNWSGGTKIGACLEAFNERYSKRILNGKSVTIVLSDGLDDGNPELLKGELRKIKMRTTKLVWLNPLKGHEGYEPLAGGMNAALSELDVFSSAHNLESLQELENILSNV</sequence>
<gene>
    <name evidence="3" type="ORF">LDX50_06460</name>
    <name evidence="4" type="ORF">LDX50_12430</name>
    <name evidence="5" type="ORF">LDX50_18150</name>
</gene>
<protein>
    <submittedName>
        <fullName evidence="5">VWA domain-containing protein</fullName>
    </submittedName>
</protein>
<evidence type="ECO:0000313" key="6">
    <source>
        <dbReference type="Proteomes" id="UP001139409"/>
    </source>
</evidence>
<dbReference type="EMBL" id="JAIXNE010000002">
    <property type="protein sequence ID" value="MCA6074502.1"/>
    <property type="molecule type" value="Genomic_DNA"/>
</dbReference>
<dbReference type="EMBL" id="JAIXNE010000004">
    <property type="protein sequence ID" value="MCA6076807.1"/>
    <property type="molecule type" value="Genomic_DNA"/>
</dbReference>
<dbReference type="Proteomes" id="UP001139409">
    <property type="component" value="Unassembled WGS sequence"/>
</dbReference>
<evidence type="ECO:0000313" key="5">
    <source>
        <dbReference type="EMBL" id="MCA6076807.1"/>
    </source>
</evidence>
<feature type="region of interest" description="Disordered" evidence="1">
    <location>
        <begin position="110"/>
        <end position="131"/>
    </location>
</feature>
<dbReference type="Gene3D" id="3.40.50.410">
    <property type="entry name" value="von Willebrand factor, type A domain"/>
    <property type="match status" value="1"/>
</dbReference>
<proteinExistence type="predicted"/>
<dbReference type="RefSeq" id="WP_225697617.1">
    <property type="nucleotide sequence ID" value="NZ_JAIXNE010000002.1"/>
</dbReference>
<dbReference type="InterPro" id="IPR002035">
    <property type="entry name" value="VWF_A"/>
</dbReference>
<accession>A0A9X1HV79</accession>
<evidence type="ECO:0000313" key="4">
    <source>
        <dbReference type="EMBL" id="MCA6075679.1"/>
    </source>
</evidence>
<dbReference type="SMART" id="SM00327">
    <property type="entry name" value="VWA"/>
    <property type="match status" value="1"/>
</dbReference>
<evidence type="ECO:0000256" key="1">
    <source>
        <dbReference type="SAM" id="MobiDB-lite"/>
    </source>
</evidence>
<name>A0A9X1HV79_9BACT</name>
<dbReference type="AlphaFoldDB" id="A0A9X1HV79"/>
<dbReference type="PANTHER" id="PTHR39338">
    <property type="entry name" value="BLL5662 PROTEIN-RELATED"/>
    <property type="match status" value="1"/>
</dbReference>
<dbReference type="CDD" id="cd00198">
    <property type="entry name" value="vWFA"/>
    <property type="match status" value="1"/>
</dbReference>
<dbReference type="PIRSF" id="PIRSF010256">
    <property type="entry name" value="CoxE_vWa"/>
    <property type="match status" value="1"/>
</dbReference>
<evidence type="ECO:0000313" key="3">
    <source>
        <dbReference type="EMBL" id="MCA6074502.1"/>
    </source>
</evidence>
<organism evidence="5 6">
    <name type="scientific">Fulvivirga sedimenti</name>
    <dbReference type="NCBI Taxonomy" id="2879465"/>
    <lineage>
        <taxon>Bacteria</taxon>
        <taxon>Pseudomonadati</taxon>
        <taxon>Bacteroidota</taxon>
        <taxon>Cytophagia</taxon>
        <taxon>Cytophagales</taxon>
        <taxon>Fulvivirgaceae</taxon>
        <taxon>Fulvivirga</taxon>
    </lineage>
</organism>
<keyword evidence="6" id="KW-1185">Reference proteome</keyword>
<comment type="caution">
    <text evidence="5">The sequence shown here is derived from an EMBL/GenBank/DDBJ whole genome shotgun (WGS) entry which is preliminary data.</text>
</comment>
<dbReference type="PANTHER" id="PTHR39338:SF6">
    <property type="entry name" value="BLL5662 PROTEIN"/>
    <property type="match status" value="1"/>
</dbReference>
<dbReference type="InterPro" id="IPR036465">
    <property type="entry name" value="vWFA_dom_sf"/>
</dbReference>
<reference evidence="5" key="1">
    <citation type="submission" date="2021-09" db="EMBL/GenBank/DDBJ databases">
        <title>Fulvivirga sp. isolated from coastal sediment.</title>
        <authorList>
            <person name="Yu H."/>
        </authorList>
    </citation>
    <scope>NUCLEOTIDE SEQUENCE</scope>
    <source>
        <strain evidence="5">1062</strain>
    </source>
</reference>
<dbReference type="SUPFAM" id="SSF53300">
    <property type="entry name" value="vWA-like"/>
    <property type="match status" value="1"/>
</dbReference>
<dbReference type="EMBL" id="JAIXNE010000003">
    <property type="protein sequence ID" value="MCA6075679.1"/>
    <property type="molecule type" value="Genomic_DNA"/>
</dbReference>
<dbReference type="InterPro" id="IPR011195">
    <property type="entry name" value="UCP010256"/>
</dbReference>
<feature type="domain" description="VWFA" evidence="2">
    <location>
        <begin position="209"/>
        <end position="377"/>
    </location>
</feature>